<proteinExistence type="predicted"/>
<protein>
    <submittedName>
        <fullName evidence="1">Uncharacterized protein</fullName>
    </submittedName>
</protein>
<dbReference type="AlphaFoldDB" id="A0AAD4QX44"/>
<reference evidence="1" key="1">
    <citation type="submission" date="2022-01" db="EMBL/GenBank/DDBJ databases">
        <title>Genome Sequence Resource for Two Populations of Ditylenchus destructor, the Migratory Endoparasitic Phytonematode.</title>
        <authorList>
            <person name="Zhang H."/>
            <person name="Lin R."/>
            <person name="Xie B."/>
        </authorList>
    </citation>
    <scope>NUCLEOTIDE SEQUENCE</scope>
    <source>
        <strain evidence="1">BazhouSP</strain>
    </source>
</reference>
<evidence type="ECO:0000313" key="2">
    <source>
        <dbReference type="Proteomes" id="UP001201812"/>
    </source>
</evidence>
<sequence length="102" mass="11003">MLRFEFEFSELSCASGIILNSRCWAAIGRVLRLVEGVRVNADEVRLLARQACAPAGEPAAVEEPRAVRRIEGVIPMESGKTACACEVEQAASALRLESDLNG</sequence>
<comment type="caution">
    <text evidence="1">The sequence shown here is derived from an EMBL/GenBank/DDBJ whole genome shotgun (WGS) entry which is preliminary data.</text>
</comment>
<organism evidence="1 2">
    <name type="scientific">Ditylenchus destructor</name>
    <dbReference type="NCBI Taxonomy" id="166010"/>
    <lineage>
        <taxon>Eukaryota</taxon>
        <taxon>Metazoa</taxon>
        <taxon>Ecdysozoa</taxon>
        <taxon>Nematoda</taxon>
        <taxon>Chromadorea</taxon>
        <taxon>Rhabditida</taxon>
        <taxon>Tylenchina</taxon>
        <taxon>Tylenchomorpha</taxon>
        <taxon>Sphaerularioidea</taxon>
        <taxon>Anguinidae</taxon>
        <taxon>Anguininae</taxon>
        <taxon>Ditylenchus</taxon>
    </lineage>
</organism>
<dbReference type="EMBL" id="JAKKPZ010000444">
    <property type="protein sequence ID" value="KAI1695081.1"/>
    <property type="molecule type" value="Genomic_DNA"/>
</dbReference>
<evidence type="ECO:0000313" key="1">
    <source>
        <dbReference type="EMBL" id="KAI1695081.1"/>
    </source>
</evidence>
<dbReference type="Proteomes" id="UP001201812">
    <property type="component" value="Unassembled WGS sequence"/>
</dbReference>
<accession>A0AAD4QX44</accession>
<name>A0AAD4QX44_9BILA</name>
<keyword evidence="2" id="KW-1185">Reference proteome</keyword>
<gene>
    <name evidence="1" type="ORF">DdX_19781</name>
</gene>